<name>A0A2N9AII0_METEX</name>
<keyword evidence="2" id="KW-0732">Signal</keyword>
<sequence length="106" mass="11202">MAAPNRSVCALLFGLLMSGSASAQGMALIERQEPQTPNIAGTQGSALIERQVPEPPRAVDDTPVKRPWMLTGQGAVRDTGGRLPNQATGPKRERVVHDICIGCGAR</sequence>
<gene>
    <name evidence="3" type="ORF">TK0001_0547</name>
</gene>
<reference evidence="4" key="1">
    <citation type="submission" date="2017-10" db="EMBL/GenBank/DDBJ databases">
        <authorList>
            <person name="Regsiter A."/>
            <person name="William W."/>
        </authorList>
    </citation>
    <scope>NUCLEOTIDE SEQUENCE [LARGE SCALE GENOMIC DNA]</scope>
</reference>
<dbReference type="EMBL" id="LT962688">
    <property type="protein sequence ID" value="SOR27149.1"/>
    <property type="molecule type" value="Genomic_DNA"/>
</dbReference>
<feature type="region of interest" description="Disordered" evidence="1">
    <location>
        <begin position="53"/>
        <end position="91"/>
    </location>
</feature>
<evidence type="ECO:0000313" key="3">
    <source>
        <dbReference type="EMBL" id="SOR27149.1"/>
    </source>
</evidence>
<dbReference type="AlphaFoldDB" id="A0A2N9AII0"/>
<protein>
    <submittedName>
        <fullName evidence="3">Uncharacterized protein</fullName>
    </submittedName>
</protein>
<feature type="signal peptide" evidence="2">
    <location>
        <begin position="1"/>
        <end position="23"/>
    </location>
</feature>
<dbReference type="Proteomes" id="UP000233769">
    <property type="component" value="Chromosome tk0001"/>
</dbReference>
<proteinExistence type="predicted"/>
<accession>A0A2N9AII0</accession>
<organism evidence="3 4">
    <name type="scientific">Methylorubrum extorquens</name>
    <name type="common">Methylobacterium dichloromethanicum</name>
    <name type="synonym">Methylobacterium extorquens</name>
    <dbReference type="NCBI Taxonomy" id="408"/>
    <lineage>
        <taxon>Bacteria</taxon>
        <taxon>Pseudomonadati</taxon>
        <taxon>Pseudomonadota</taxon>
        <taxon>Alphaproteobacteria</taxon>
        <taxon>Hyphomicrobiales</taxon>
        <taxon>Methylobacteriaceae</taxon>
        <taxon>Methylorubrum</taxon>
    </lineage>
</organism>
<evidence type="ECO:0000256" key="2">
    <source>
        <dbReference type="SAM" id="SignalP"/>
    </source>
</evidence>
<feature type="chain" id="PRO_5014905920" evidence="2">
    <location>
        <begin position="24"/>
        <end position="106"/>
    </location>
</feature>
<evidence type="ECO:0000256" key="1">
    <source>
        <dbReference type="SAM" id="MobiDB-lite"/>
    </source>
</evidence>
<evidence type="ECO:0000313" key="4">
    <source>
        <dbReference type="Proteomes" id="UP000233769"/>
    </source>
</evidence>